<evidence type="ECO:0000313" key="5">
    <source>
        <dbReference type="Proteomes" id="UP000694580"/>
    </source>
</evidence>
<dbReference type="PANTHER" id="PTHR24369">
    <property type="entry name" value="ANTIGEN BSP, PUTATIVE-RELATED"/>
    <property type="match status" value="1"/>
</dbReference>
<evidence type="ECO:0008006" key="6">
    <source>
        <dbReference type="Google" id="ProtNLM"/>
    </source>
</evidence>
<dbReference type="Gene3D" id="3.80.10.10">
    <property type="entry name" value="Ribonuclease Inhibitor"/>
    <property type="match status" value="1"/>
</dbReference>
<dbReference type="InterPro" id="IPR001611">
    <property type="entry name" value="Leu-rich_rpt"/>
</dbReference>
<dbReference type="SUPFAM" id="SSF52058">
    <property type="entry name" value="L domain-like"/>
    <property type="match status" value="1"/>
</dbReference>
<keyword evidence="5" id="KW-1185">Reference proteome</keyword>
<proteinExistence type="predicted"/>
<keyword evidence="1" id="KW-0433">Leucine-rich repeat</keyword>
<dbReference type="Ensembl" id="ENSDCDT00010030852.1">
    <property type="protein sequence ID" value="ENSDCDP00010024853.1"/>
    <property type="gene ID" value="ENSDCDG00010015868.1"/>
</dbReference>
<keyword evidence="3" id="KW-0677">Repeat</keyword>
<dbReference type="GO" id="GO:0005886">
    <property type="term" value="C:plasma membrane"/>
    <property type="evidence" value="ECO:0007669"/>
    <property type="project" value="TreeGrafter"/>
</dbReference>
<sequence length="237" mass="26109">MTSVVLFMNNVGHLNSTVFNSDSLSSVTSLTLTNNGITDLSPRALHAFQQLINLKLDGNHLAKINHTWFSHPEKLQNITLYNNSLEAVDQADLSNFTGLISLNLSRNHIHTISRGSFSALHKLAHLDLSVNRLMHLNPMALNHLKFTKVRLDGNPWDCSCGRLLFGEFVVFLKGLQNASCLENETAVTCSTPAVLRGRPVWNISCLQLDVFVPSTTPHTPVVGLTIGYPGLIFLIGE</sequence>
<dbReference type="Proteomes" id="UP000694580">
    <property type="component" value="Chromosome 11"/>
</dbReference>
<dbReference type="InterPro" id="IPR050541">
    <property type="entry name" value="LRR_TM_domain-containing"/>
</dbReference>
<evidence type="ECO:0000313" key="4">
    <source>
        <dbReference type="Ensembl" id="ENSDCDP00010024853.1"/>
    </source>
</evidence>
<dbReference type="PANTHER" id="PTHR24369:SF210">
    <property type="entry name" value="CHAOPTIN-RELATED"/>
    <property type="match status" value="1"/>
</dbReference>
<dbReference type="InterPro" id="IPR003591">
    <property type="entry name" value="Leu-rich_rpt_typical-subtyp"/>
</dbReference>
<evidence type="ECO:0000256" key="2">
    <source>
        <dbReference type="ARBA" id="ARBA00022729"/>
    </source>
</evidence>
<reference evidence="4" key="2">
    <citation type="submission" date="2025-08" db="UniProtKB">
        <authorList>
            <consortium name="Ensembl"/>
        </authorList>
    </citation>
    <scope>IDENTIFICATION</scope>
</reference>
<keyword evidence="2" id="KW-0732">Signal</keyword>
<dbReference type="GeneTree" id="ENSGT00940000161826"/>
<dbReference type="SMART" id="SM00369">
    <property type="entry name" value="LRR_TYP"/>
    <property type="match status" value="4"/>
</dbReference>
<name>A0AAY4BVF3_9TELE</name>
<dbReference type="InterPro" id="IPR032675">
    <property type="entry name" value="LRR_dom_sf"/>
</dbReference>
<protein>
    <recommendedName>
        <fullName evidence="6">LRRCT domain-containing protein</fullName>
    </recommendedName>
</protein>
<dbReference type="AlphaFoldDB" id="A0AAY4BVF3"/>
<dbReference type="Pfam" id="PF13855">
    <property type="entry name" value="LRR_8"/>
    <property type="match status" value="1"/>
</dbReference>
<evidence type="ECO:0000256" key="3">
    <source>
        <dbReference type="ARBA" id="ARBA00022737"/>
    </source>
</evidence>
<organism evidence="4 5">
    <name type="scientific">Denticeps clupeoides</name>
    <name type="common">denticle herring</name>
    <dbReference type="NCBI Taxonomy" id="299321"/>
    <lineage>
        <taxon>Eukaryota</taxon>
        <taxon>Metazoa</taxon>
        <taxon>Chordata</taxon>
        <taxon>Craniata</taxon>
        <taxon>Vertebrata</taxon>
        <taxon>Euteleostomi</taxon>
        <taxon>Actinopterygii</taxon>
        <taxon>Neopterygii</taxon>
        <taxon>Teleostei</taxon>
        <taxon>Clupei</taxon>
        <taxon>Clupeiformes</taxon>
        <taxon>Denticipitoidei</taxon>
        <taxon>Denticipitidae</taxon>
        <taxon>Denticeps</taxon>
    </lineage>
</organism>
<reference evidence="4" key="3">
    <citation type="submission" date="2025-09" db="UniProtKB">
        <authorList>
            <consortium name="Ensembl"/>
        </authorList>
    </citation>
    <scope>IDENTIFICATION</scope>
</reference>
<evidence type="ECO:0000256" key="1">
    <source>
        <dbReference type="ARBA" id="ARBA00022614"/>
    </source>
</evidence>
<accession>A0AAY4BVF3</accession>
<reference evidence="4 5" key="1">
    <citation type="submission" date="2020-06" db="EMBL/GenBank/DDBJ databases">
        <authorList>
            <consortium name="Wellcome Sanger Institute Data Sharing"/>
        </authorList>
    </citation>
    <scope>NUCLEOTIDE SEQUENCE [LARGE SCALE GENOMIC DNA]</scope>
</reference>